<accession>A0A845QU97</accession>
<reference evidence="1 2" key="1">
    <citation type="submission" date="2018-08" db="EMBL/GenBank/DDBJ databases">
        <title>Murine metabolic-syndrome-specific gut microbial biobank.</title>
        <authorList>
            <person name="Liu C."/>
        </authorList>
    </citation>
    <scope>NUCLEOTIDE SEQUENCE [LARGE SCALE GENOMIC DNA]</scope>
    <source>
        <strain evidence="1 2">583</strain>
    </source>
</reference>
<comment type="caution">
    <text evidence="1">The sequence shown here is derived from an EMBL/GenBank/DDBJ whole genome shotgun (WGS) entry which is preliminary data.</text>
</comment>
<dbReference type="RefSeq" id="WP_160196094.1">
    <property type="nucleotide sequence ID" value="NZ_QXXA01000003.1"/>
</dbReference>
<dbReference type="Proteomes" id="UP000467132">
    <property type="component" value="Unassembled WGS sequence"/>
</dbReference>
<dbReference type="OrthoDB" id="3286086at2"/>
<organism evidence="1 2">
    <name type="scientific">Senegalia massiliensis</name>
    <dbReference type="NCBI Taxonomy" id="1720316"/>
    <lineage>
        <taxon>Bacteria</taxon>
        <taxon>Bacillati</taxon>
        <taxon>Bacillota</taxon>
        <taxon>Clostridia</taxon>
        <taxon>Eubacteriales</taxon>
        <taxon>Clostridiaceae</taxon>
        <taxon>Senegalia</taxon>
    </lineage>
</organism>
<dbReference type="EMBL" id="QXXA01000003">
    <property type="protein sequence ID" value="NBI05590.1"/>
    <property type="molecule type" value="Genomic_DNA"/>
</dbReference>
<evidence type="ECO:0000313" key="1">
    <source>
        <dbReference type="EMBL" id="NBI05590.1"/>
    </source>
</evidence>
<dbReference type="AlphaFoldDB" id="A0A845QU97"/>
<gene>
    <name evidence="1" type="ORF">D3Z33_01825</name>
</gene>
<dbReference type="SUPFAM" id="SSF48239">
    <property type="entry name" value="Terpenoid cyclases/Protein prenyltransferases"/>
    <property type="match status" value="1"/>
</dbReference>
<name>A0A845QU97_9CLOT</name>
<protein>
    <submittedName>
        <fullName evidence="1">Uncharacterized protein</fullName>
    </submittedName>
</protein>
<dbReference type="InterPro" id="IPR008930">
    <property type="entry name" value="Terpenoid_cyclase/PrenylTrfase"/>
</dbReference>
<proteinExistence type="predicted"/>
<keyword evidence="2" id="KW-1185">Reference proteome</keyword>
<sequence length="314" mass="37729">MKKLSENVFNRLNRYMNKESRPLERDIFNYYFNDGDADNVLNSLKQFQNDDGGFGNGIEPDFKLIESSPMATSIGLKYLSIIDDSEEAEEMIFRAVEYLEKTFDSKRNRWYSVSKKVNEYPHAYWWEYKEDINMTVIDYYWGNPTAELIGYLYKYKKHLKNIDIESLIKYAIDKLNSHTEFKSEHEIYCYIRLYNALDEDFSNQLVDKLELAIKQLINTNESEWENYVPTPLRFIEFDSKNYFGIDSEFLNKELDYLIDKLNEDGKISPTWEWDRYLNEWEKAKKEWTGIRTLEALLILLKFDRIELGEVIRHY</sequence>
<evidence type="ECO:0000313" key="2">
    <source>
        <dbReference type="Proteomes" id="UP000467132"/>
    </source>
</evidence>